<feature type="compositionally biased region" description="Basic residues" evidence="1">
    <location>
        <begin position="1"/>
        <end position="10"/>
    </location>
</feature>
<protein>
    <submittedName>
        <fullName evidence="2">Uncharacterized protein</fullName>
    </submittedName>
</protein>
<organism evidence="2">
    <name type="scientific">Arundo donax</name>
    <name type="common">Giant reed</name>
    <name type="synonym">Donax arundinaceus</name>
    <dbReference type="NCBI Taxonomy" id="35708"/>
    <lineage>
        <taxon>Eukaryota</taxon>
        <taxon>Viridiplantae</taxon>
        <taxon>Streptophyta</taxon>
        <taxon>Embryophyta</taxon>
        <taxon>Tracheophyta</taxon>
        <taxon>Spermatophyta</taxon>
        <taxon>Magnoliopsida</taxon>
        <taxon>Liliopsida</taxon>
        <taxon>Poales</taxon>
        <taxon>Poaceae</taxon>
        <taxon>PACMAD clade</taxon>
        <taxon>Arundinoideae</taxon>
        <taxon>Arundineae</taxon>
        <taxon>Arundo</taxon>
    </lineage>
</organism>
<dbReference type="AlphaFoldDB" id="A0A0A8Y5Z1"/>
<reference evidence="2" key="2">
    <citation type="journal article" date="2015" name="Data Brief">
        <title>Shoot transcriptome of the giant reed, Arundo donax.</title>
        <authorList>
            <person name="Barrero R.A."/>
            <person name="Guerrero F.D."/>
            <person name="Moolhuijzen P."/>
            <person name="Goolsby J.A."/>
            <person name="Tidwell J."/>
            <person name="Bellgard S.E."/>
            <person name="Bellgard M.I."/>
        </authorList>
    </citation>
    <scope>NUCLEOTIDE SEQUENCE</scope>
    <source>
        <tissue evidence="2">Shoot tissue taken approximately 20 cm above the soil surface</tissue>
    </source>
</reference>
<name>A0A0A8Y5Z1_ARUDO</name>
<evidence type="ECO:0000256" key="1">
    <source>
        <dbReference type="SAM" id="MobiDB-lite"/>
    </source>
</evidence>
<proteinExistence type="predicted"/>
<feature type="region of interest" description="Disordered" evidence="1">
    <location>
        <begin position="1"/>
        <end position="25"/>
    </location>
</feature>
<sequence length="25" mass="2720">MHLASQHHHLSLCCPSLGQPSLLLP</sequence>
<reference evidence="2" key="1">
    <citation type="submission" date="2014-09" db="EMBL/GenBank/DDBJ databases">
        <authorList>
            <person name="Magalhaes I.L.F."/>
            <person name="Oliveira U."/>
            <person name="Santos F.R."/>
            <person name="Vidigal T.H.D.A."/>
            <person name="Brescovit A.D."/>
            <person name="Santos A.J."/>
        </authorList>
    </citation>
    <scope>NUCLEOTIDE SEQUENCE</scope>
    <source>
        <tissue evidence="2">Shoot tissue taken approximately 20 cm above the soil surface</tissue>
    </source>
</reference>
<evidence type="ECO:0000313" key="2">
    <source>
        <dbReference type="EMBL" id="JAD21456.1"/>
    </source>
</evidence>
<accession>A0A0A8Y5Z1</accession>
<dbReference type="EMBL" id="GBRH01276439">
    <property type="protein sequence ID" value="JAD21456.1"/>
    <property type="molecule type" value="Transcribed_RNA"/>
</dbReference>